<evidence type="ECO:0000313" key="2">
    <source>
        <dbReference type="Proteomes" id="UP000295499"/>
    </source>
</evidence>
<name>A0A4R6ICP2_9SPHI</name>
<dbReference type="AlphaFoldDB" id="A0A4R6ICP2"/>
<dbReference type="OrthoDB" id="1432119at2"/>
<accession>A0A4R6ICP2</accession>
<comment type="caution">
    <text evidence="1">The sequence shown here is derived from an EMBL/GenBank/DDBJ whole genome shotgun (WGS) entry which is preliminary data.</text>
</comment>
<gene>
    <name evidence="1" type="ORF">CLV32_4366</name>
</gene>
<evidence type="ECO:0000313" key="1">
    <source>
        <dbReference type="EMBL" id="TDO19742.1"/>
    </source>
</evidence>
<reference evidence="1 2" key="1">
    <citation type="submission" date="2019-03" db="EMBL/GenBank/DDBJ databases">
        <title>Genomic Encyclopedia of Archaeal and Bacterial Type Strains, Phase II (KMG-II): from individual species to whole genera.</title>
        <authorList>
            <person name="Goeker M."/>
        </authorList>
    </citation>
    <scope>NUCLEOTIDE SEQUENCE [LARGE SCALE GENOMIC DNA]</scope>
    <source>
        <strain evidence="1 2">DSM 19034</strain>
    </source>
</reference>
<proteinExistence type="predicted"/>
<dbReference type="Proteomes" id="UP000295499">
    <property type="component" value="Unassembled WGS sequence"/>
</dbReference>
<dbReference type="RefSeq" id="WP_133558956.1">
    <property type="nucleotide sequence ID" value="NZ_SNWM01000006.1"/>
</dbReference>
<sequence length="188" mass="21847">MLLSAHRELKAAIVAIPPKEKDKLLLRLIAKDKVLTEHLHFKLLEDESDLEERQINLQEEIEHGIAELLANRKYNSKDTTAVMRKLNGRINHHAKVTKDLKSEVELRINLLNLLPVVYKESVFSVLSKFNDKLVVYFVKTTQSVWKKYQKLHEDLQFDLKDQLNPLLKKVHQGKLAKAAEELDIPEEI</sequence>
<organism evidence="1 2">
    <name type="scientific">Pedobacter duraquae</name>
    <dbReference type="NCBI Taxonomy" id="425511"/>
    <lineage>
        <taxon>Bacteria</taxon>
        <taxon>Pseudomonadati</taxon>
        <taxon>Bacteroidota</taxon>
        <taxon>Sphingobacteriia</taxon>
        <taxon>Sphingobacteriales</taxon>
        <taxon>Sphingobacteriaceae</taxon>
        <taxon>Pedobacter</taxon>
    </lineage>
</organism>
<dbReference type="EMBL" id="SNWM01000006">
    <property type="protein sequence ID" value="TDO19742.1"/>
    <property type="molecule type" value="Genomic_DNA"/>
</dbReference>
<protein>
    <submittedName>
        <fullName evidence="1">Uncharacterized protein</fullName>
    </submittedName>
</protein>
<keyword evidence="2" id="KW-1185">Reference proteome</keyword>